<feature type="compositionally biased region" description="Polar residues" evidence="6">
    <location>
        <begin position="217"/>
        <end position="236"/>
    </location>
</feature>
<keyword evidence="3" id="KW-0677">Repeat</keyword>
<evidence type="ECO:0000256" key="1">
    <source>
        <dbReference type="ARBA" id="ARBA00022517"/>
    </source>
</evidence>
<evidence type="ECO:0000313" key="9">
    <source>
        <dbReference type="Proteomes" id="UP000054771"/>
    </source>
</evidence>
<feature type="repeat" description="Pumilio" evidence="5">
    <location>
        <begin position="567"/>
        <end position="602"/>
    </location>
</feature>
<dbReference type="InterPro" id="IPR011989">
    <property type="entry name" value="ARM-like"/>
</dbReference>
<protein>
    <recommendedName>
        <fullName evidence="7">PUM-HD domain-containing protein</fullName>
    </recommendedName>
</protein>
<feature type="compositionally biased region" description="Polar residues" evidence="6">
    <location>
        <begin position="59"/>
        <end position="105"/>
    </location>
</feature>
<dbReference type="InterPro" id="IPR016024">
    <property type="entry name" value="ARM-type_fold"/>
</dbReference>
<dbReference type="Gene3D" id="1.25.10.10">
    <property type="entry name" value="Leucine-rich Repeat Variant"/>
    <property type="match status" value="1"/>
</dbReference>
<dbReference type="GO" id="GO:0005737">
    <property type="term" value="C:cytoplasm"/>
    <property type="evidence" value="ECO:0007669"/>
    <property type="project" value="TreeGrafter"/>
</dbReference>
<dbReference type="OrthoDB" id="668540at2759"/>
<accession>A0A0U5C2I0</accession>
<dbReference type="GO" id="GO:0000288">
    <property type="term" value="P:nuclear-transcribed mRNA catabolic process, deadenylation-dependent decay"/>
    <property type="evidence" value="ECO:0007669"/>
    <property type="project" value="TreeGrafter"/>
</dbReference>
<dbReference type="Proteomes" id="UP000054771">
    <property type="component" value="Unassembled WGS sequence"/>
</dbReference>
<feature type="compositionally biased region" description="Low complexity" evidence="6">
    <location>
        <begin position="43"/>
        <end position="54"/>
    </location>
</feature>
<dbReference type="InterPro" id="IPR001313">
    <property type="entry name" value="Pumilio_RNA-bd_rpt"/>
</dbReference>
<comment type="function">
    <text evidence="4">RNA-binding nucleolar protein required for pre-rRNA processing. Involved in production of 18S rRNA and assembly of small ribosomal subunit.</text>
</comment>
<reference evidence="9" key="1">
    <citation type="journal article" date="2016" name="Genome Announc.">
        <title>Draft genome sequences of fungus Aspergillus calidoustus.</title>
        <authorList>
            <person name="Horn F."/>
            <person name="Linde J."/>
            <person name="Mattern D.J."/>
            <person name="Walther G."/>
            <person name="Guthke R."/>
            <person name="Scherlach K."/>
            <person name="Martin K."/>
            <person name="Brakhage A.A."/>
            <person name="Petzke L."/>
            <person name="Valiante V."/>
        </authorList>
    </citation>
    <scope>NUCLEOTIDE SEQUENCE [LARGE SCALE GENOMIC DNA]</scope>
    <source>
        <strain evidence="9">SF006504</strain>
    </source>
</reference>
<dbReference type="SMART" id="SM00025">
    <property type="entry name" value="Pumilio"/>
    <property type="match status" value="8"/>
</dbReference>
<dbReference type="CDD" id="cd07920">
    <property type="entry name" value="Pumilio"/>
    <property type="match status" value="1"/>
</dbReference>
<dbReference type="PANTHER" id="PTHR12537">
    <property type="entry name" value="RNA BINDING PROTEIN PUMILIO-RELATED"/>
    <property type="match status" value="1"/>
</dbReference>
<name>A0A0U5C2I0_ASPCI</name>
<dbReference type="GO" id="GO:0006364">
    <property type="term" value="P:rRNA processing"/>
    <property type="evidence" value="ECO:0007669"/>
    <property type="project" value="UniProtKB-KW"/>
</dbReference>
<feature type="region of interest" description="Disordered" evidence="6">
    <location>
        <begin position="745"/>
        <end position="815"/>
    </location>
</feature>
<feature type="compositionally biased region" description="Polar residues" evidence="6">
    <location>
        <begin position="33"/>
        <end position="42"/>
    </location>
</feature>
<feature type="repeat" description="Pumilio" evidence="5">
    <location>
        <begin position="603"/>
        <end position="638"/>
    </location>
</feature>
<dbReference type="PANTHER" id="PTHR12537:SF12">
    <property type="entry name" value="MATERNAL PROTEIN PUMILIO"/>
    <property type="match status" value="1"/>
</dbReference>
<dbReference type="GO" id="GO:0003730">
    <property type="term" value="F:mRNA 3'-UTR binding"/>
    <property type="evidence" value="ECO:0007669"/>
    <property type="project" value="TreeGrafter"/>
</dbReference>
<feature type="compositionally biased region" description="Polar residues" evidence="6">
    <location>
        <begin position="134"/>
        <end position="152"/>
    </location>
</feature>
<feature type="repeat" description="Pumilio" evidence="5">
    <location>
        <begin position="531"/>
        <end position="566"/>
    </location>
</feature>
<dbReference type="SUPFAM" id="SSF48371">
    <property type="entry name" value="ARM repeat"/>
    <property type="match status" value="1"/>
</dbReference>
<keyword evidence="2" id="KW-0698">rRNA processing</keyword>
<dbReference type="InterPro" id="IPR033712">
    <property type="entry name" value="Pumilio_RNA-bd"/>
</dbReference>
<feature type="compositionally biased region" description="Polar residues" evidence="6">
    <location>
        <begin position="756"/>
        <end position="775"/>
    </location>
</feature>
<organism evidence="8 9">
    <name type="scientific">Aspergillus calidoustus</name>
    <dbReference type="NCBI Taxonomy" id="454130"/>
    <lineage>
        <taxon>Eukaryota</taxon>
        <taxon>Fungi</taxon>
        <taxon>Dikarya</taxon>
        <taxon>Ascomycota</taxon>
        <taxon>Pezizomycotina</taxon>
        <taxon>Eurotiomycetes</taxon>
        <taxon>Eurotiomycetidae</taxon>
        <taxon>Eurotiales</taxon>
        <taxon>Aspergillaceae</taxon>
        <taxon>Aspergillus</taxon>
        <taxon>Aspergillus subgen. Nidulantes</taxon>
    </lineage>
</organism>
<evidence type="ECO:0000259" key="7">
    <source>
        <dbReference type="PROSITE" id="PS50303"/>
    </source>
</evidence>
<feature type="region of interest" description="Disordered" evidence="6">
    <location>
        <begin position="217"/>
        <end position="247"/>
    </location>
</feature>
<sequence>MPGRRVQSNGSAMGSSDLRAYNGSFGSGLEHIWNNSSTTNTEGPSGSSSLLPSSDADGWSSSQRNLSWPSRPQANGINTSPVHSRSVDTNGISLANGTDTSNFPRSGQPYVGASRSGEGNVMDLRHFARGPATPSYQAQSGHATPNTRADETGSLNMSISQEALQQLTSRNGYAHASRNSTSLVAAQRPAHNHFPSFHSERQFEQVSTGLDRLQLNETQNASSRPQYTSRNSWDTSLSRHRYPNTTEENGYSAQHMMLPADLALAGSNHDAQLPYQLGRPSRLFDAGYISPAEHTAGEGTYYTTRPNATNPAQLYRDAQVQQYTDSVAVQTSNRLRELQSLESSSALQQQAFAPTYDHGFHAQSSVAAQSFIHNLHLNPATNPPRRPASHTRPTAQDSQSSQFLQEFRALWNRSRHQDVKIKICFGHVCELSGDQVGSRALQVKLETANSDEKEQVFQEVLPNCMQLSQDIFGNYVVQKLFEHGNQAQKKLLVQRMKGNILSLSSAPYGCRVIQKALEHVLVDQQAWMVKELQEKVLECVQNNNGNHVIQKAIERVPTQYTKFIVNAFLGSVEKQATHSYGCRVIQRMLEHCEESDRRSLLAELHACTDKLIEDQFGNYVIQHVIQHGEEEDRSRMIEVVKKKVVSHSKHKFASNVVEKSLDYGNETQRREIIDQLIAETPANTLVLNELVGDQYGNYVVQTILNHLEGEERLQLVERVRPLVANLKRFSCGKQIAALEKLIGDSSPEPTVAVPASNHSSTTPPNSHKSSPQPSKRSVEDRFVEAPPTPPPTDNQIDGANLAGSAPDSRAFTTSL</sequence>
<evidence type="ECO:0000256" key="2">
    <source>
        <dbReference type="ARBA" id="ARBA00022552"/>
    </source>
</evidence>
<dbReference type="InterPro" id="IPR033133">
    <property type="entry name" value="PUM-HD"/>
</dbReference>
<evidence type="ECO:0000313" key="8">
    <source>
        <dbReference type="EMBL" id="CEL01674.1"/>
    </source>
</evidence>
<feature type="region of interest" description="Disordered" evidence="6">
    <location>
        <begin position="1"/>
        <end position="118"/>
    </location>
</feature>
<feature type="compositionally biased region" description="Polar residues" evidence="6">
    <location>
        <begin position="1"/>
        <end position="14"/>
    </location>
</feature>
<dbReference type="EMBL" id="CDMC01000001">
    <property type="protein sequence ID" value="CEL01674.1"/>
    <property type="molecule type" value="Genomic_DNA"/>
</dbReference>
<evidence type="ECO:0000256" key="3">
    <source>
        <dbReference type="ARBA" id="ARBA00022737"/>
    </source>
</evidence>
<dbReference type="PROSITE" id="PS50302">
    <property type="entry name" value="PUM"/>
    <property type="match status" value="8"/>
</dbReference>
<feature type="repeat" description="Pumilio" evidence="5">
    <location>
        <begin position="422"/>
        <end position="458"/>
    </location>
</feature>
<feature type="repeat" description="Pumilio" evidence="5">
    <location>
        <begin position="639"/>
        <end position="674"/>
    </location>
</feature>
<feature type="region of interest" description="Disordered" evidence="6">
    <location>
        <begin position="376"/>
        <end position="401"/>
    </location>
</feature>
<feature type="region of interest" description="Disordered" evidence="6">
    <location>
        <begin position="131"/>
        <end position="152"/>
    </location>
</feature>
<feature type="repeat" description="Pumilio" evidence="5">
    <location>
        <begin position="495"/>
        <end position="530"/>
    </location>
</feature>
<evidence type="ECO:0000256" key="6">
    <source>
        <dbReference type="SAM" id="MobiDB-lite"/>
    </source>
</evidence>
<evidence type="ECO:0000256" key="5">
    <source>
        <dbReference type="PROSITE-ProRule" id="PRU00317"/>
    </source>
</evidence>
<feature type="repeat" description="Pumilio" evidence="5">
    <location>
        <begin position="675"/>
        <end position="717"/>
    </location>
</feature>
<feature type="repeat" description="Pumilio" evidence="5">
    <location>
        <begin position="459"/>
        <end position="494"/>
    </location>
</feature>
<proteinExistence type="predicted"/>
<dbReference type="AlphaFoldDB" id="A0A0U5C2I0"/>
<dbReference type="STRING" id="454130.A0A0U5C2I0"/>
<evidence type="ECO:0000256" key="4">
    <source>
        <dbReference type="ARBA" id="ARBA00024893"/>
    </source>
</evidence>
<feature type="compositionally biased region" description="Polar residues" evidence="6">
    <location>
        <begin position="391"/>
        <end position="401"/>
    </location>
</feature>
<dbReference type="PROSITE" id="PS50303">
    <property type="entry name" value="PUM_HD"/>
    <property type="match status" value="1"/>
</dbReference>
<gene>
    <name evidence="8" type="ORF">ASPCAL01254</name>
</gene>
<dbReference type="Pfam" id="PF00806">
    <property type="entry name" value="PUF"/>
    <property type="match status" value="8"/>
</dbReference>
<keyword evidence="1" id="KW-0690">Ribosome biogenesis</keyword>
<keyword evidence="9" id="KW-1185">Reference proteome</keyword>
<feature type="domain" description="PUM-HD" evidence="7">
    <location>
        <begin position="399"/>
        <end position="743"/>
    </location>
</feature>